<gene>
    <name evidence="1" type="ORF">VNO80_24700</name>
</gene>
<keyword evidence="2" id="KW-1185">Reference proteome</keyword>
<comment type="caution">
    <text evidence="1">The sequence shown here is derived from an EMBL/GenBank/DDBJ whole genome shotgun (WGS) entry which is preliminary data.</text>
</comment>
<accession>A0AAN9LTE7</accession>
<dbReference type="EMBL" id="JAYMYR010000009">
    <property type="protein sequence ID" value="KAK7341761.1"/>
    <property type="molecule type" value="Genomic_DNA"/>
</dbReference>
<evidence type="ECO:0000313" key="1">
    <source>
        <dbReference type="EMBL" id="KAK7341761.1"/>
    </source>
</evidence>
<sequence length="137" mass="15684">MGPTPRASDLKVVYYLLHLTLSMMWSRTSTIRFPESCCKCGSGFVTSYEQEYILFCVPRIISSPPLSLNLLASLFLCQSSVFHRKSFFAEFQTKRKEKEKKRKAFREICCIELANEGLVLFSEALKDIGMNGKFTLC</sequence>
<organism evidence="1 2">
    <name type="scientific">Phaseolus coccineus</name>
    <name type="common">Scarlet runner bean</name>
    <name type="synonym">Phaseolus multiflorus</name>
    <dbReference type="NCBI Taxonomy" id="3886"/>
    <lineage>
        <taxon>Eukaryota</taxon>
        <taxon>Viridiplantae</taxon>
        <taxon>Streptophyta</taxon>
        <taxon>Embryophyta</taxon>
        <taxon>Tracheophyta</taxon>
        <taxon>Spermatophyta</taxon>
        <taxon>Magnoliopsida</taxon>
        <taxon>eudicotyledons</taxon>
        <taxon>Gunneridae</taxon>
        <taxon>Pentapetalae</taxon>
        <taxon>rosids</taxon>
        <taxon>fabids</taxon>
        <taxon>Fabales</taxon>
        <taxon>Fabaceae</taxon>
        <taxon>Papilionoideae</taxon>
        <taxon>50 kb inversion clade</taxon>
        <taxon>NPAAA clade</taxon>
        <taxon>indigoferoid/millettioid clade</taxon>
        <taxon>Phaseoleae</taxon>
        <taxon>Phaseolus</taxon>
    </lineage>
</organism>
<dbReference type="Proteomes" id="UP001374584">
    <property type="component" value="Unassembled WGS sequence"/>
</dbReference>
<name>A0AAN9LTE7_PHACN</name>
<dbReference type="AlphaFoldDB" id="A0AAN9LTE7"/>
<proteinExistence type="predicted"/>
<reference evidence="1 2" key="1">
    <citation type="submission" date="2024-01" db="EMBL/GenBank/DDBJ databases">
        <title>The genomes of 5 underutilized Papilionoideae crops provide insights into root nodulation and disease resistanc.</title>
        <authorList>
            <person name="Jiang F."/>
        </authorList>
    </citation>
    <scope>NUCLEOTIDE SEQUENCE [LARGE SCALE GENOMIC DNA]</scope>
    <source>
        <strain evidence="1">JINMINGXINNONG_FW02</strain>
        <tissue evidence="1">Leaves</tissue>
    </source>
</reference>
<evidence type="ECO:0000313" key="2">
    <source>
        <dbReference type="Proteomes" id="UP001374584"/>
    </source>
</evidence>
<protein>
    <submittedName>
        <fullName evidence="1">Uncharacterized protein</fullName>
    </submittedName>
</protein>